<reference evidence="2 3" key="1">
    <citation type="submission" date="2016-03" db="EMBL/GenBank/DDBJ databases">
        <authorList>
            <person name="Ploux O."/>
        </authorList>
    </citation>
    <scope>NUCLEOTIDE SEQUENCE [LARGE SCALE GENOMIC DNA]</scope>
    <source>
        <strain evidence="2 3">UAMH 11012</strain>
    </source>
</reference>
<dbReference type="AlphaFoldDB" id="A0A1L7X388"/>
<dbReference type="InterPro" id="IPR025676">
    <property type="entry name" value="Clr5_dom"/>
</dbReference>
<evidence type="ECO:0000313" key="2">
    <source>
        <dbReference type="EMBL" id="CZR59478.1"/>
    </source>
</evidence>
<name>A0A1L7X388_9HELO</name>
<keyword evidence="3" id="KW-1185">Reference proteome</keyword>
<dbReference type="Proteomes" id="UP000184330">
    <property type="component" value="Unassembled WGS sequence"/>
</dbReference>
<organism evidence="2 3">
    <name type="scientific">Phialocephala subalpina</name>
    <dbReference type="NCBI Taxonomy" id="576137"/>
    <lineage>
        <taxon>Eukaryota</taxon>
        <taxon>Fungi</taxon>
        <taxon>Dikarya</taxon>
        <taxon>Ascomycota</taxon>
        <taxon>Pezizomycotina</taxon>
        <taxon>Leotiomycetes</taxon>
        <taxon>Helotiales</taxon>
        <taxon>Mollisiaceae</taxon>
        <taxon>Phialocephala</taxon>
        <taxon>Phialocephala fortinii species complex</taxon>
    </lineage>
</organism>
<evidence type="ECO:0000259" key="1">
    <source>
        <dbReference type="Pfam" id="PF14420"/>
    </source>
</evidence>
<evidence type="ECO:0000313" key="3">
    <source>
        <dbReference type="Proteomes" id="UP000184330"/>
    </source>
</evidence>
<dbReference type="EMBL" id="FJOG01000014">
    <property type="protein sequence ID" value="CZR59478.1"/>
    <property type="molecule type" value="Genomic_DNA"/>
</dbReference>
<gene>
    <name evidence="2" type="ORF">PAC_09370</name>
</gene>
<proteinExistence type="predicted"/>
<sequence length="533" mass="61605">MASTNQVHQEQLPSQSSAWNAQTLPTHPLEHSLTLDSTGPLNISFDVHNAAHNDFTSMDPIRTVTNDNPTDQEWELMRSLLHEHYIMRGKTLEEVQVDMMLVYHFKASRRSYTNKFKKWPEFAKNSTKQRGKASTGFGVKKATGRTRRWKKKKGESAFAEGLFRRLSCQIQALPMMASPDINRLQETILDSVRKFVFCLFEGKDCWTSDEFTMTPPAQQQDLSNTWQSISDQAFGVARLVKMSRFSESAEKLKVLFQDLETTMICADPSMLVKFWRICRYFHDVYLVTHDYWLLKQLFSYYGDMTKLKHGSTSPSYAIVRICEALLQIIQKHPNIFMDSLRIGYLKSIHSLMSSVTGHGSHATILAMWSNYLKHWDHDALHQANLQESYEMRLQESDEKFGKNSERSLSILDRFTYAAYYDLHDVSLSKEKATDLLERSKYRLPVDGELHWCLDVQYFGFASKILALVCELEGLNDRVQGCYGEAIKVLERGDFECWTRAEMLRGELGSFLKRCAELNKVRGFEYGLDFVHNA</sequence>
<dbReference type="Pfam" id="PF14420">
    <property type="entry name" value="Clr5"/>
    <property type="match status" value="1"/>
</dbReference>
<dbReference type="OrthoDB" id="5308957at2759"/>
<protein>
    <recommendedName>
        <fullName evidence="1">Clr5 domain-containing protein</fullName>
    </recommendedName>
</protein>
<feature type="domain" description="Clr5" evidence="1">
    <location>
        <begin position="71"/>
        <end position="119"/>
    </location>
</feature>
<accession>A0A1L7X388</accession>